<reference evidence="1 2" key="1">
    <citation type="submission" date="2018-03" db="EMBL/GenBank/DDBJ databases">
        <title>Genome sequence of Lactococcus lactis strain 14B4 from almond drupe.</title>
        <authorList>
            <person name="Tran T.D."/>
            <person name="McGarvey J.A."/>
            <person name="Huynh S."/>
            <person name="Parker C.T."/>
        </authorList>
    </citation>
    <scope>NUCLEOTIDE SEQUENCE [LARGE SCALE GENOMIC DNA]</scope>
    <source>
        <strain evidence="1 2">14B4</strain>
    </source>
</reference>
<dbReference type="AlphaFoldDB" id="A0A2Z3KEL9"/>
<proteinExistence type="predicted"/>
<accession>A0A2Z3KEL9</accession>
<dbReference type="Proteomes" id="UP000245919">
    <property type="component" value="Chromosome"/>
</dbReference>
<name>A0A2Z3KEL9_LACLL</name>
<dbReference type="GeneID" id="89633431"/>
<protein>
    <submittedName>
        <fullName evidence="1">Uncharacterized protein</fullName>
    </submittedName>
</protein>
<dbReference type="EMBL" id="CP028160">
    <property type="protein sequence ID" value="AWN65838.1"/>
    <property type="molecule type" value="Genomic_DNA"/>
</dbReference>
<dbReference type="RefSeq" id="WP_109990953.1">
    <property type="nucleotide sequence ID" value="NZ_CP028160.1"/>
</dbReference>
<evidence type="ECO:0000313" key="1">
    <source>
        <dbReference type="EMBL" id="AWN65838.1"/>
    </source>
</evidence>
<gene>
    <name evidence="1" type="ORF">LL14B4_06485</name>
</gene>
<evidence type="ECO:0000313" key="2">
    <source>
        <dbReference type="Proteomes" id="UP000245919"/>
    </source>
</evidence>
<organism evidence="1 2">
    <name type="scientific">Lactococcus lactis subsp. lactis</name>
    <name type="common">Streptococcus lactis</name>
    <dbReference type="NCBI Taxonomy" id="1360"/>
    <lineage>
        <taxon>Bacteria</taxon>
        <taxon>Bacillati</taxon>
        <taxon>Bacillota</taxon>
        <taxon>Bacilli</taxon>
        <taxon>Lactobacillales</taxon>
        <taxon>Streptococcaceae</taxon>
        <taxon>Lactococcus</taxon>
    </lineage>
</organism>
<sequence length="97" mass="11471">MKKIMILINDIDPNIYVDNIDTSIYDSTVVYQKPVSKAMENKFKICIEKYNVYTWIMVERKENLIPKAKELAIKEKFSTIISFAEDMIIPTEYLKKK</sequence>